<keyword evidence="1" id="KW-1133">Transmembrane helix</keyword>
<gene>
    <name evidence="2" type="ORF">ACFSUN_13995</name>
</gene>
<evidence type="ECO:0000313" key="2">
    <source>
        <dbReference type="EMBL" id="MFD2629896.1"/>
    </source>
</evidence>
<reference evidence="3" key="1">
    <citation type="journal article" date="2019" name="Int. J. Syst. Evol. Microbiol.">
        <title>The Global Catalogue of Microorganisms (GCM) 10K type strain sequencing project: providing services to taxonomists for standard genome sequencing and annotation.</title>
        <authorList>
            <consortium name="The Broad Institute Genomics Platform"/>
            <consortium name="The Broad Institute Genome Sequencing Center for Infectious Disease"/>
            <person name="Wu L."/>
            <person name="Ma J."/>
        </authorList>
    </citation>
    <scope>NUCLEOTIDE SEQUENCE [LARGE SCALE GENOMIC DNA]</scope>
    <source>
        <strain evidence="3">TISTR 1858</strain>
    </source>
</reference>
<name>A0ABW5Q3G0_9BACI</name>
<feature type="transmembrane region" description="Helical" evidence="1">
    <location>
        <begin position="6"/>
        <end position="26"/>
    </location>
</feature>
<keyword evidence="3" id="KW-1185">Reference proteome</keyword>
<keyword evidence="1" id="KW-0472">Membrane</keyword>
<proteinExistence type="predicted"/>
<accession>A0ABW5Q3G0</accession>
<dbReference type="RefSeq" id="WP_379562684.1">
    <property type="nucleotide sequence ID" value="NZ_JBHUMX010000041.1"/>
</dbReference>
<comment type="caution">
    <text evidence="2">The sequence shown here is derived from an EMBL/GenBank/DDBJ whole genome shotgun (WGS) entry which is preliminary data.</text>
</comment>
<keyword evidence="1" id="KW-0812">Transmembrane</keyword>
<protein>
    <submittedName>
        <fullName evidence="2">Uncharacterized protein</fullName>
    </submittedName>
</protein>
<evidence type="ECO:0000313" key="3">
    <source>
        <dbReference type="Proteomes" id="UP001597451"/>
    </source>
</evidence>
<feature type="transmembrane region" description="Helical" evidence="1">
    <location>
        <begin position="33"/>
        <end position="54"/>
    </location>
</feature>
<dbReference type="EMBL" id="JBHUMX010000041">
    <property type="protein sequence ID" value="MFD2629896.1"/>
    <property type="molecule type" value="Genomic_DNA"/>
</dbReference>
<organism evidence="2 3">
    <name type="scientific">Oceanobacillus kapialis</name>
    <dbReference type="NCBI Taxonomy" id="481353"/>
    <lineage>
        <taxon>Bacteria</taxon>
        <taxon>Bacillati</taxon>
        <taxon>Bacillota</taxon>
        <taxon>Bacilli</taxon>
        <taxon>Bacillales</taxon>
        <taxon>Bacillaceae</taxon>
        <taxon>Oceanobacillus</taxon>
    </lineage>
</organism>
<sequence>MGETLPSWFWVLYYCFFLVTIATAIWCMRQKRLVNVACAALILSIMIPIAHMFYNNGKVEGLNELAYFMQNVDQGDLWAIYLLALYCYIVVWWGMVAVKGKKV</sequence>
<evidence type="ECO:0000256" key="1">
    <source>
        <dbReference type="SAM" id="Phobius"/>
    </source>
</evidence>
<dbReference type="Proteomes" id="UP001597451">
    <property type="component" value="Unassembled WGS sequence"/>
</dbReference>
<feature type="transmembrane region" description="Helical" evidence="1">
    <location>
        <begin position="78"/>
        <end position="98"/>
    </location>
</feature>